<reference evidence="1 2" key="1">
    <citation type="submission" date="2020-04" db="EMBL/GenBank/DDBJ databases">
        <authorList>
            <person name="Zhang R."/>
            <person name="Schippers A."/>
        </authorList>
    </citation>
    <scope>NUCLEOTIDE SEQUENCE [LARGE SCALE GENOMIC DNA]</scope>
    <source>
        <strain evidence="1 2">DSM 109850</strain>
    </source>
</reference>
<dbReference type="AlphaFoldDB" id="A0A7Y0L588"/>
<protein>
    <submittedName>
        <fullName evidence="1">Uncharacterized protein</fullName>
    </submittedName>
</protein>
<dbReference type="EMBL" id="JABBVZ010000052">
    <property type="protein sequence ID" value="NMP23455.1"/>
    <property type="molecule type" value="Genomic_DNA"/>
</dbReference>
<organism evidence="1 2">
    <name type="scientific">Sulfobacillus harzensis</name>
    <dbReference type="NCBI Taxonomy" id="2729629"/>
    <lineage>
        <taxon>Bacteria</taxon>
        <taxon>Bacillati</taxon>
        <taxon>Bacillota</taxon>
        <taxon>Clostridia</taxon>
        <taxon>Eubacteriales</taxon>
        <taxon>Clostridiales Family XVII. Incertae Sedis</taxon>
        <taxon>Sulfobacillus</taxon>
    </lineage>
</organism>
<sequence>MMDSQALWWSVVHDVLVDEWGLDAGDLRPETPLFLGNVSSWMDWAELLLAVQERTLMPLPSAVPDTSLHCGADFTRWLTEFGPPRSGLYQGA</sequence>
<evidence type="ECO:0000313" key="2">
    <source>
        <dbReference type="Proteomes" id="UP000533476"/>
    </source>
</evidence>
<evidence type="ECO:0000313" key="1">
    <source>
        <dbReference type="EMBL" id="NMP23455.1"/>
    </source>
</evidence>
<comment type="caution">
    <text evidence="1">The sequence shown here is derived from an EMBL/GenBank/DDBJ whole genome shotgun (WGS) entry which is preliminary data.</text>
</comment>
<dbReference type="RefSeq" id="WP_169100745.1">
    <property type="nucleotide sequence ID" value="NZ_JABBVZ010000052.1"/>
</dbReference>
<proteinExistence type="predicted"/>
<name>A0A7Y0L588_9FIRM</name>
<keyword evidence="2" id="KW-1185">Reference proteome</keyword>
<gene>
    <name evidence="1" type="ORF">HIJ39_14000</name>
</gene>
<accession>A0A7Y0L588</accession>
<dbReference type="Proteomes" id="UP000533476">
    <property type="component" value="Unassembled WGS sequence"/>
</dbReference>